<dbReference type="Gene3D" id="1.20.120.1200">
    <property type="entry name" value="NADH-ubiquinone/plastoquinone oxidoreductase chain 6, subunit NuoJ"/>
    <property type="match status" value="1"/>
</dbReference>
<keyword evidence="7 20" id="KW-0150">Chloroplast</keyword>
<dbReference type="InterPro" id="IPR001457">
    <property type="entry name" value="NADH_UbQ/plastoQ_OxRdtase_su6"/>
</dbReference>
<evidence type="ECO:0000256" key="19">
    <source>
        <dbReference type="ARBA" id="ARBA00048026"/>
    </source>
</evidence>
<comment type="subcellular location">
    <subcellularLocation>
        <location evidence="2">Plastid</location>
        <location evidence="2">Chloroplast thylakoid membrane</location>
        <topology evidence="2">Multi-pass membrane protein</topology>
    </subcellularLocation>
</comment>
<evidence type="ECO:0000256" key="1">
    <source>
        <dbReference type="ARBA" id="ARBA00004059"/>
    </source>
</evidence>
<evidence type="ECO:0000313" key="21">
    <source>
        <dbReference type="EMBL" id="QEG58023.1"/>
    </source>
</evidence>
<feature type="transmembrane region" description="Helical" evidence="20">
    <location>
        <begin position="57"/>
        <end position="80"/>
    </location>
</feature>
<keyword evidence="15 20" id="KW-0520">NAD</keyword>
<evidence type="ECO:0000256" key="16">
    <source>
        <dbReference type="ARBA" id="ARBA00023078"/>
    </source>
</evidence>
<dbReference type="InterPro" id="IPR042106">
    <property type="entry name" value="Nuo/plastoQ_OxRdtase_6_NuoJ"/>
</dbReference>
<name>A0A5B9RF39_DAVSF</name>
<dbReference type="EC" id="7.1.1.-" evidence="20"/>
<feature type="transmembrane region" description="Helical" evidence="20">
    <location>
        <begin position="12"/>
        <end position="37"/>
    </location>
</feature>
<keyword evidence="8 20" id="KW-0934">Plastid</keyword>
<dbReference type="InterPro" id="IPR050290">
    <property type="entry name" value="NAD(P)H-Q_Oxidoreduct_6"/>
</dbReference>
<evidence type="ECO:0000256" key="2">
    <source>
        <dbReference type="ARBA" id="ARBA00004454"/>
    </source>
</evidence>
<keyword evidence="6" id="KW-0813">Transport</keyword>
<evidence type="ECO:0000256" key="5">
    <source>
        <dbReference type="ARBA" id="ARBA00018131"/>
    </source>
</evidence>
<comment type="function">
    <text evidence="1 20">NDH shuttles electrons from NAD(P)H:plastoquinone, via FMN and iron-sulfur (Fe-S) centers, to quinones in the photosynthetic chain and possibly in a chloroplast respiratory chain. The immediate electron acceptor for the enzyme in this species is believed to be plastoquinone. Couples the redox reaction to proton translocation, and thus conserves the redox energy in a proton gradient.</text>
</comment>
<dbReference type="EMBL" id="MK705750">
    <property type="protein sequence ID" value="QEG58023.1"/>
    <property type="molecule type" value="Genomic_DNA"/>
</dbReference>
<keyword evidence="14 20" id="KW-1133">Transmembrane helix</keyword>
<keyword evidence="17 20" id="KW-0472">Membrane</keyword>
<evidence type="ECO:0000256" key="10">
    <source>
        <dbReference type="ARBA" id="ARBA00022719"/>
    </source>
</evidence>
<evidence type="ECO:0000256" key="8">
    <source>
        <dbReference type="ARBA" id="ARBA00022640"/>
    </source>
</evidence>
<protein>
    <recommendedName>
        <fullName evidence="5 20">NAD(P)H-quinone oxidoreductase subunit 6, chloroplastic</fullName>
        <ecNumber evidence="20">7.1.1.-</ecNumber>
    </recommendedName>
</protein>
<evidence type="ECO:0000256" key="6">
    <source>
        <dbReference type="ARBA" id="ARBA00022448"/>
    </source>
</evidence>
<keyword evidence="12 20" id="KW-0618">Plastoquinone</keyword>
<keyword evidence="10 20" id="KW-0874">Quinone</keyword>
<comment type="subunit">
    <text evidence="4 20">NDH is composed of at least 16 different subunits, 5 of which are encoded in the nucleus.</text>
</comment>
<evidence type="ECO:0000256" key="13">
    <source>
        <dbReference type="ARBA" id="ARBA00022967"/>
    </source>
</evidence>
<geneLocation type="chloroplast" evidence="21"/>
<evidence type="ECO:0000256" key="9">
    <source>
        <dbReference type="ARBA" id="ARBA00022692"/>
    </source>
</evidence>
<feature type="transmembrane region" description="Helical" evidence="20">
    <location>
        <begin position="151"/>
        <end position="170"/>
    </location>
</feature>
<dbReference type="Pfam" id="PF00499">
    <property type="entry name" value="Oxidored_q3"/>
    <property type="match status" value="1"/>
</dbReference>
<reference evidence="21" key="1">
    <citation type="journal article" date="2019" name="Bot. J. Linn. Soc.">
        <title>Dynamism in plastome structure observed across the phylogenetic tree of ferns.</title>
        <authorList>
            <person name="Lehtonen S."/>
            <person name="Cardenas G.G."/>
        </authorList>
    </citation>
    <scope>NUCLEOTIDE SEQUENCE</scope>
</reference>
<comment type="similarity">
    <text evidence="3 20">Belongs to the complex I subunit 6 family.</text>
</comment>
<comment type="catalytic activity">
    <reaction evidence="19 20">
        <text>a plastoquinone + NADH + (n+1) H(+)(in) = a plastoquinol + NAD(+) + n H(+)(out)</text>
        <dbReference type="Rhea" id="RHEA:42608"/>
        <dbReference type="Rhea" id="RHEA-COMP:9561"/>
        <dbReference type="Rhea" id="RHEA-COMP:9562"/>
        <dbReference type="ChEBI" id="CHEBI:15378"/>
        <dbReference type="ChEBI" id="CHEBI:17757"/>
        <dbReference type="ChEBI" id="CHEBI:57540"/>
        <dbReference type="ChEBI" id="CHEBI:57945"/>
        <dbReference type="ChEBI" id="CHEBI:62192"/>
    </reaction>
</comment>
<keyword evidence="13" id="KW-1278">Translocase</keyword>
<dbReference type="RefSeq" id="YP_009691243.1">
    <property type="nucleotide sequence ID" value="NC_044688.1"/>
</dbReference>
<evidence type="ECO:0000256" key="12">
    <source>
        <dbReference type="ARBA" id="ARBA00022957"/>
    </source>
</evidence>
<organism evidence="21">
    <name type="scientific">Davallia solida var. fejeensis</name>
    <name type="common">Lacy rabbit's foot fern</name>
    <name type="synonym">Davallia fejeensis</name>
    <dbReference type="NCBI Taxonomy" id="328198"/>
    <lineage>
        <taxon>Eukaryota</taxon>
        <taxon>Viridiplantae</taxon>
        <taxon>Streptophyta</taxon>
        <taxon>Embryophyta</taxon>
        <taxon>Tracheophyta</taxon>
        <taxon>Polypodiopsida</taxon>
        <taxon>Polypodiidae</taxon>
        <taxon>Polypodiales</taxon>
        <taxon>Polypodiineae</taxon>
        <taxon>Davalliaceae</taxon>
        <taxon>Davallia</taxon>
        <taxon>Davallia sect. Scyphularia</taxon>
    </lineage>
</organism>
<proteinExistence type="inferred from homology"/>
<evidence type="ECO:0000256" key="4">
    <source>
        <dbReference type="ARBA" id="ARBA00011199"/>
    </source>
</evidence>
<keyword evidence="11 20" id="KW-0521">NADP</keyword>
<evidence type="ECO:0000256" key="17">
    <source>
        <dbReference type="ARBA" id="ARBA00023136"/>
    </source>
</evidence>
<evidence type="ECO:0000256" key="14">
    <source>
        <dbReference type="ARBA" id="ARBA00022989"/>
    </source>
</evidence>
<sequence length="199" mass="21390">MNLSELIHEFILSLIELGILLGSLGTISFVNAAYSAFSSGLVFTRISLSYFVSNADFVAAAQLLVYVGAINVLIAFAVMVTEKPARSGSNTWGVGYFIASGACAVLFLALVNTTYNTDWFDISFVNQSETLSTDTPGVDVHQLGYTLLSGFLVPFELLSILLLVALVGAINSARDEDRIATDNKKSPFSSTSRNNFSSF</sequence>
<evidence type="ECO:0000256" key="15">
    <source>
        <dbReference type="ARBA" id="ARBA00023027"/>
    </source>
</evidence>
<dbReference type="GO" id="GO:0048038">
    <property type="term" value="F:quinone binding"/>
    <property type="evidence" value="ECO:0007669"/>
    <property type="project" value="UniProtKB-KW"/>
</dbReference>
<keyword evidence="16 20" id="KW-0793">Thylakoid</keyword>
<evidence type="ECO:0000256" key="7">
    <source>
        <dbReference type="ARBA" id="ARBA00022528"/>
    </source>
</evidence>
<dbReference type="GO" id="GO:0009535">
    <property type="term" value="C:chloroplast thylakoid membrane"/>
    <property type="evidence" value="ECO:0007669"/>
    <property type="project" value="UniProtKB-SubCell"/>
</dbReference>
<comment type="catalytic activity">
    <reaction evidence="18 20">
        <text>a plastoquinone + NADPH + (n+1) H(+)(in) = a plastoquinol + NADP(+) + n H(+)(out)</text>
        <dbReference type="Rhea" id="RHEA:42612"/>
        <dbReference type="Rhea" id="RHEA-COMP:9561"/>
        <dbReference type="Rhea" id="RHEA-COMP:9562"/>
        <dbReference type="ChEBI" id="CHEBI:15378"/>
        <dbReference type="ChEBI" id="CHEBI:17757"/>
        <dbReference type="ChEBI" id="CHEBI:57783"/>
        <dbReference type="ChEBI" id="CHEBI:58349"/>
        <dbReference type="ChEBI" id="CHEBI:62192"/>
    </reaction>
</comment>
<feature type="transmembrane region" description="Helical" evidence="20">
    <location>
        <begin position="92"/>
        <end position="111"/>
    </location>
</feature>
<evidence type="ECO:0000256" key="11">
    <source>
        <dbReference type="ARBA" id="ARBA00022857"/>
    </source>
</evidence>
<keyword evidence="9 20" id="KW-0812">Transmembrane</keyword>
<accession>A0A5B9RF39</accession>
<evidence type="ECO:0000256" key="20">
    <source>
        <dbReference type="RuleBase" id="RU004431"/>
    </source>
</evidence>
<dbReference type="AlphaFoldDB" id="A0A5B9RF39"/>
<evidence type="ECO:0000256" key="3">
    <source>
        <dbReference type="ARBA" id="ARBA00005698"/>
    </source>
</evidence>
<dbReference type="PANTHER" id="PTHR48479">
    <property type="entry name" value="NAD(P)H-QUINONE OXIDOREDUCTASE SUBUNIT 6, CHLOROPLASTIC"/>
    <property type="match status" value="1"/>
</dbReference>
<evidence type="ECO:0000256" key="18">
    <source>
        <dbReference type="ARBA" id="ARBA00047726"/>
    </source>
</evidence>
<dbReference type="PANTHER" id="PTHR48479:SF1">
    <property type="entry name" value="NAD(P)H-QUINONE OXIDOREDUCTASE SUBUNIT 6, CHLOROPLASTIC"/>
    <property type="match status" value="1"/>
</dbReference>
<dbReference type="GO" id="GO:0008137">
    <property type="term" value="F:NADH dehydrogenase (ubiquinone) activity"/>
    <property type="evidence" value="ECO:0007669"/>
    <property type="project" value="UniProtKB-UniRule"/>
</dbReference>
<dbReference type="GeneID" id="41795557"/>